<dbReference type="Pfam" id="PF05947">
    <property type="entry name" value="T6SS_TssF"/>
    <property type="match status" value="1"/>
</dbReference>
<accession>A0A4P7CY62</accession>
<name>A0A4P7CY62_9BURK</name>
<keyword evidence="2" id="KW-1185">Reference proteome</keyword>
<dbReference type="Proteomes" id="UP000295727">
    <property type="component" value="Chromosome 2"/>
</dbReference>
<reference evidence="1 2" key="1">
    <citation type="submission" date="2019-03" db="EMBL/GenBank/DDBJ databases">
        <title>Paraburkholderia sp. 7MH5, isolated from subtropical forest soil.</title>
        <authorList>
            <person name="Gao Z.-H."/>
            <person name="Qiu L.-H."/>
        </authorList>
    </citation>
    <scope>NUCLEOTIDE SEQUENCE [LARGE SCALE GENOMIC DNA]</scope>
    <source>
        <strain evidence="1 2">7MH5</strain>
    </source>
</reference>
<sequence length="625" mass="69019">MNPDLIRYYNQELAHLREMGSEFAREFPKVAGRLGLEGLDCADPYVERLLEGFSFLAARVQLKIDAEFPRFTQHLSELIYPHYLAPTPSMAVVHMQPDLAHPALAAGVSVPRGSALHAVLDKNGSTRCEYRTAHALTLWPVEIAEARFFTHTGALGGADMALPPGVKAGVRLRLRTTGGVKFSQLALDRLTLYLRGADSLPARLYERLLASCVGVAVLPVARPAPWHRLLPKSAVKPIGFDDDEALLPVSRQSFQGFRLLQEYFAFPQRFLFVAIDGLQGALRACAENEVEVIVLLDRADPLLEQTLDASHFALHCTPAINLFARRADRIAFDPAQFEYQVIADRTRPLDFEIYRVEEVTGYGAGSNEEQRFEPFYHARDLSAGEQASAYYQVRRERRLQSSRARERGQRTSYLGSETFIALVDAANAPYRADLRQLGLKVLCTNRDLPLTLATGTGASDFTLGVEAPVESVRCVSGPSRPLPSFAHGAVAWRLLSHLSLNYSSLIDSDAATGARALRDLLSLYCPVDDPAAQRQIEGVRSVEAKPVTRRLPVPGPIVFGRGQQVSVTFDETAFEGSGAFVLGAVLARYFSLYVSLNSFTETVVRTTARGDIMRWPARAGQCWTI</sequence>
<dbReference type="PIRSF" id="PIRSF028304">
    <property type="entry name" value="UCP028304"/>
    <property type="match status" value="1"/>
</dbReference>
<dbReference type="InterPro" id="IPR010272">
    <property type="entry name" value="T6SS_TssF"/>
</dbReference>
<dbReference type="NCBIfam" id="TIGR03359">
    <property type="entry name" value="VI_chp_6"/>
    <property type="match status" value="1"/>
</dbReference>
<gene>
    <name evidence="1" type="primary">tssF</name>
    <name evidence="1" type="ORF">E1956_17155</name>
</gene>
<evidence type="ECO:0000313" key="1">
    <source>
        <dbReference type="EMBL" id="QBQ98973.1"/>
    </source>
</evidence>
<dbReference type="PANTHER" id="PTHR35370:SF1">
    <property type="entry name" value="TYPE VI SECRETION SYSTEM COMPONENT TSSF1"/>
    <property type="match status" value="1"/>
</dbReference>
<dbReference type="PANTHER" id="PTHR35370">
    <property type="entry name" value="CYTOPLASMIC PROTEIN-RELATED-RELATED"/>
    <property type="match status" value="1"/>
</dbReference>
<evidence type="ECO:0000313" key="2">
    <source>
        <dbReference type="Proteomes" id="UP000295727"/>
    </source>
</evidence>
<dbReference type="RefSeq" id="WP_134751276.1">
    <property type="nucleotide sequence ID" value="NZ_CP038149.1"/>
</dbReference>
<dbReference type="KEGG" id="ppai:E1956_17155"/>
<dbReference type="AlphaFoldDB" id="A0A4P7CY62"/>
<organism evidence="1 2">
    <name type="scientific">Paraburkholderia pallida</name>
    <dbReference type="NCBI Taxonomy" id="2547399"/>
    <lineage>
        <taxon>Bacteria</taxon>
        <taxon>Pseudomonadati</taxon>
        <taxon>Pseudomonadota</taxon>
        <taxon>Betaproteobacteria</taxon>
        <taxon>Burkholderiales</taxon>
        <taxon>Burkholderiaceae</taxon>
        <taxon>Paraburkholderia</taxon>
    </lineage>
</organism>
<proteinExistence type="predicted"/>
<protein>
    <submittedName>
        <fullName evidence="1">Type VI secretion system baseplate subunit TssF</fullName>
    </submittedName>
</protein>
<dbReference type="EMBL" id="CP038149">
    <property type="protein sequence ID" value="QBQ98973.1"/>
    <property type="molecule type" value="Genomic_DNA"/>
</dbReference>
<dbReference type="OrthoDB" id="9763676at2"/>